<evidence type="ECO:0000313" key="2">
    <source>
        <dbReference type="EMBL" id="EFA00368.1"/>
    </source>
</evidence>
<sequence length="284" mass="32089">MFSFHRPKVYRSSTGCCICKAKSSSSRFTDSKKYEEDFMKCFKLAEPRQGEICNACVLLVKRWKKLPAGSDRNWKHVVDARAGPGMKSMSKFKSKNKKIDENCDKIKKKKHFEREYSPLSDNEDVDMTEVDFLCEDGPSGGSSRTASPRDSDSEENVVKNRRHKGQAKRRDGSSLPDLSDFICPEYWKREAICCGTIFRGMCGEIIVDNRFLKACSARLRCKLASQHEEVKTEPEVGVTTKMFSDSSSDSGYDESSNQGTISGDSAFKKEQVSIEELNSQIKNN</sequence>
<evidence type="ECO:0000256" key="1">
    <source>
        <dbReference type="SAM" id="MobiDB-lite"/>
    </source>
</evidence>
<accession>D6WE57</accession>
<dbReference type="PANTHER" id="PTHR13422:SF12">
    <property type="entry name" value="SIN3-HDAC COMPLEX-ASSOCIATED FACTOR"/>
    <property type="match status" value="1"/>
</dbReference>
<dbReference type="GO" id="GO:0030336">
    <property type="term" value="P:negative regulation of cell migration"/>
    <property type="evidence" value="ECO:0000318"/>
    <property type="project" value="GO_Central"/>
</dbReference>
<dbReference type="Proteomes" id="UP000007266">
    <property type="component" value="Linkage group 3"/>
</dbReference>
<protein>
    <submittedName>
        <fullName evidence="2">Protein FAM60A-like Protein</fullName>
    </submittedName>
</protein>
<dbReference type="InParanoid" id="D6WE57"/>
<reference evidence="2 3" key="2">
    <citation type="journal article" date="2010" name="Nucleic Acids Res.">
        <title>BeetleBase in 2010: revisions to provide comprehensive genomic information for Tribolium castaneum.</title>
        <authorList>
            <person name="Kim H.S."/>
            <person name="Murphy T."/>
            <person name="Xia J."/>
            <person name="Caragea D."/>
            <person name="Park Y."/>
            <person name="Beeman R.W."/>
            <person name="Lorenzen M.D."/>
            <person name="Butcher S."/>
            <person name="Manak J.R."/>
            <person name="Brown S.J."/>
        </authorList>
    </citation>
    <scope>GENOME REANNOTATION</scope>
    <source>
        <strain evidence="2 3">Georgia GA2</strain>
    </source>
</reference>
<dbReference type="OrthoDB" id="10023333at2759"/>
<dbReference type="PhylomeDB" id="D6WE57"/>
<dbReference type="STRING" id="7070.D6WE57"/>
<organism evidence="2 3">
    <name type="scientific">Tribolium castaneum</name>
    <name type="common">Red flour beetle</name>
    <dbReference type="NCBI Taxonomy" id="7070"/>
    <lineage>
        <taxon>Eukaryota</taxon>
        <taxon>Metazoa</taxon>
        <taxon>Ecdysozoa</taxon>
        <taxon>Arthropoda</taxon>
        <taxon>Hexapoda</taxon>
        <taxon>Insecta</taxon>
        <taxon>Pterygota</taxon>
        <taxon>Neoptera</taxon>
        <taxon>Endopterygota</taxon>
        <taxon>Coleoptera</taxon>
        <taxon>Polyphaga</taxon>
        <taxon>Cucujiformia</taxon>
        <taxon>Tenebrionidae</taxon>
        <taxon>Tenebrionidae incertae sedis</taxon>
        <taxon>Tribolium</taxon>
    </lineage>
</organism>
<dbReference type="AlphaFoldDB" id="D6WE57"/>
<evidence type="ECO:0000313" key="3">
    <source>
        <dbReference type="Proteomes" id="UP000007266"/>
    </source>
</evidence>
<dbReference type="PANTHER" id="PTHR13422">
    <property type="entry name" value="SIN3-HDAC COMPLEX-ASSOCIATED FACTOR"/>
    <property type="match status" value="1"/>
</dbReference>
<gene>
    <name evidence="2" type="primary">AUGUSTUS-3.0.2_03210</name>
    <name evidence="2" type="ORF">TcasGA2_TC003210</name>
</gene>
<reference evidence="2 3" key="1">
    <citation type="journal article" date="2008" name="Nature">
        <title>The genome of the model beetle and pest Tribolium castaneum.</title>
        <authorList>
            <consortium name="Tribolium Genome Sequencing Consortium"/>
            <person name="Richards S."/>
            <person name="Gibbs R.A."/>
            <person name="Weinstock G.M."/>
            <person name="Brown S.J."/>
            <person name="Denell R."/>
            <person name="Beeman R.W."/>
            <person name="Gibbs R."/>
            <person name="Beeman R.W."/>
            <person name="Brown S.J."/>
            <person name="Bucher G."/>
            <person name="Friedrich M."/>
            <person name="Grimmelikhuijzen C.J."/>
            <person name="Klingler M."/>
            <person name="Lorenzen M."/>
            <person name="Richards S."/>
            <person name="Roth S."/>
            <person name="Schroder R."/>
            <person name="Tautz D."/>
            <person name="Zdobnov E.M."/>
            <person name="Muzny D."/>
            <person name="Gibbs R.A."/>
            <person name="Weinstock G.M."/>
            <person name="Attaway T."/>
            <person name="Bell S."/>
            <person name="Buhay C.J."/>
            <person name="Chandrabose M.N."/>
            <person name="Chavez D."/>
            <person name="Clerk-Blankenburg K.P."/>
            <person name="Cree A."/>
            <person name="Dao M."/>
            <person name="Davis C."/>
            <person name="Chacko J."/>
            <person name="Dinh H."/>
            <person name="Dugan-Rocha S."/>
            <person name="Fowler G."/>
            <person name="Garner T.T."/>
            <person name="Garnes J."/>
            <person name="Gnirke A."/>
            <person name="Hawes A."/>
            <person name="Hernandez J."/>
            <person name="Hines S."/>
            <person name="Holder M."/>
            <person name="Hume J."/>
            <person name="Jhangiani S.N."/>
            <person name="Joshi V."/>
            <person name="Khan Z.M."/>
            <person name="Jackson L."/>
            <person name="Kovar C."/>
            <person name="Kowis A."/>
            <person name="Lee S."/>
            <person name="Lewis L.R."/>
            <person name="Margolis J."/>
            <person name="Morgan M."/>
            <person name="Nazareth L.V."/>
            <person name="Nguyen N."/>
            <person name="Okwuonu G."/>
            <person name="Parker D."/>
            <person name="Richards S."/>
            <person name="Ruiz S.J."/>
            <person name="Santibanez J."/>
            <person name="Savard J."/>
            <person name="Scherer S.E."/>
            <person name="Schneider B."/>
            <person name="Sodergren E."/>
            <person name="Tautz D."/>
            <person name="Vattahil S."/>
            <person name="Villasana D."/>
            <person name="White C.S."/>
            <person name="Wright R."/>
            <person name="Park Y."/>
            <person name="Beeman R.W."/>
            <person name="Lord J."/>
            <person name="Oppert B."/>
            <person name="Lorenzen M."/>
            <person name="Brown S."/>
            <person name="Wang L."/>
            <person name="Savard J."/>
            <person name="Tautz D."/>
            <person name="Richards S."/>
            <person name="Weinstock G."/>
            <person name="Gibbs R.A."/>
            <person name="Liu Y."/>
            <person name="Worley K."/>
            <person name="Weinstock G."/>
            <person name="Elsik C.G."/>
            <person name="Reese J.T."/>
            <person name="Elhaik E."/>
            <person name="Landan G."/>
            <person name="Graur D."/>
            <person name="Arensburger P."/>
            <person name="Atkinson P."/>
            <person name="Beeman R.W."/>
            <person name="Beidler J."/>
            <person name="Brown S.J."/>
            <person name="Demuth J.P."/>
            <person name="Drury D.W."/>
            <person name="Du Y.Z."/>
            <person name="Fujiwara H."/>
            <person name="Lorenzen M."/>
            <person name="Maselli V."/>
            <person name="Osanai M."/>
            <person name="Park Y."/>
            <person name="Robertson H.M."/>
            <person name="Tu Z."/>
            <person name="Wang J.J."/>
            <person name="Wang S."/>
            <person name="Richards S."/>
            <person name="Song H."/>
            <person name="Zhang L."/>
            <person name="Sodergren E."/>
            <person name="Werner D."/>
            <person name="Stanke M."/>
            <person name="Morgenstern B."/>
            <person name="Solovyev V."/>
            <person name="Kosarev P."/>
            <person name="Brown G."/>
            <person name="Chen H.C."/>
            <person name="Ermolaeva O."/>
            <person name="Hlavina W."/>
            <person name="Kapustin Y."/>
            <person name="Kiryutin B."/>
            <person name="Kitts P."/>
            <person name="Maglott D."/>
            <person name="Pruitt K."/>
            <person name="Sapojnikov V."/>
            <person name="Souvorov A."/>
            <person name="Mackey A.J."/>
            <person name="Waterhouse R.M."/>
            <person name="Wyder S."/>
            <person name="Zdobnov E.M."/>
            <person name="Zdobnov E.M."/>
            <person name="Wyder S."/>
            <person name="Kriventseva E.V."/>
            <person name="Kadowaki T."/>
            <person name="Bork P."/>
            <person name="Aranda M."/>
            <person name="Bao R."/>
            <person name="Beermann A."/>
            <person name="Berns N."/>
            <person name="Bolognesi R."/>
            <person name="Bonneton F."/>
            <person name="Bopp D."/>
            <person name="Brown S.J."/>
            <person name="Bucher G."/>
            <person name="Butts T."/>
            <person name="Chaumot A."/>
            <person name="Denell R.E."/>
            <person name="Ferrier D.E."/>
            <person name="Friedrich M."/>
            <person name="Gordon C.M."/>
            <person name="Jindra M."/>
            <person name="Klingler M."/>
            <person name="Lan Q."/>
            <person name="Lattorff H.M."/>
            <person name="Laudet V."/>
            <person name="von Levetsow C."/>
            <person name="Liu Z."/>
            <person name="Lutz R."/>
            <person name="Lynch J.A."/>
            <person name="da Fonseca R.N."/>
            <person name="Posnien N."/>
            <person name="Reuter R."/>
            <person name="Roth S."/>
            <person name="Savard J."/>
            <person name="Schinko J.B."/>
            <person name="Schmitt C."/>
            <person name="Schoppmeier M."/>
            <person name="Schroder R."/>
            <person name="Shippy T.D."/>
            <person name="Simonnet F."/>
            <person name="Marques-Souza H."/>
            <person name="Tautz D."/>
            <person name="Tomoyasu Y."/>
            <person name="Trauner J."/>
            <person name="Van der Zee M."/>
            <person name="Vervoort M."/>
            <person name="Wittkopp N."/>
            <person name="Wimmer E.A."/>
            <person name="Yang X."/>
            <person name="Jones A.K."/>
            <person name="Sattelle D.B."/>
            <person name="Ebert P.R."/>
            <person name="Nelson D."/>
            <person name="Scott J.G."/>
            <person name="Beeman R.W."/>
            <person name="Muthukrishnan S."/>
            <person name="Kramer K.J."/>
            <person name="Arakane Y."/>
            <person name="Beeman R.W."/>
            <person name="Zhu Q."/>
            <person name="Hogenkamp D."/>
            <person name="Dixit R."/>
            <person name="Oppert B."/>
            <person name="Jiang H."/>
            <person name="Zou Z."/>
            <person name="Marshall J."/>
            <person name="Elpidina E."/>
            <person name="Vinokurov K."/>
            <person name="Oppert C."/>
            <person name="Zou Z."/>
            <person name="Evans J."/>
            <person name="Lu Z."/>
            <person name="Zhao P."/>
            <person name="Sumathipala N."/>
            <person name="Altincicek B."/>
            <person name="Vilcinskas A."/>
            <person name="Williams M."/>
            <person name="Hultmark D."/>
            <person name="Hetru C."/>
            <person name="Jiang H."/>
            <person name="Grimmelikhuijzen C.J."/>
            <person name="Hauser F."/>
            <person name="Cazzamali G."/>
            <person name="Williamson M."/>
            <person name="Park Y."/>
            <person name="Li B."/>
            <person name="Tanaka Y."/>
            <person name="Predel R."/>
            <person name="Neupert S."/>
            <person name="Schachtner J."/>
            <person name="Verleyen P."/>
            <person name="Raible F."/>
            <person name="Bork P."/>
            <person name="Friedrich M."/>
            <person name="Walden K.K."/>
            <person name="Robertson H.M."/>
            <person name="Angeli S."/>
            <person name="Foret S."/>
            <person name="Bucher G."/>
            <person name="Schuetz S."/>
            <person name="Maleszka R."/>
            <person name="Wimmer E.A."/>
            <person name="Beeman R.W."/>
            <person name="Lorenzen M."/>
            <person name="Tomoyasu Y."/>
            <person name="Miller S.C."/>
            <person name="Grossmann D."/>
            <person name="Bucher G."/>
        </authorList>
    </citation>
    <scope>NUCLEOTIDE SEQUENCE [LARGE SCALE GENOMIC DNA]</scope>
    <source>
        <strain evidence="2 3">Georgia GA2</strain>
    </source>
</reference>
<feature type="compositionally biased region" description="Low complexity" evidence="1">
    <location>
        <begin position="244"/>
        <end position="256"/>
    </location>
</feature>
<proteinExistence type="predicted"/>
<dbReference type="GO" id="GO:0070822">
    <property type="term" value="C:Sin3-type complex"/>
    <property type="evidence" value="ECO:0000318"/>
    <property type="project" value="GO_Central"/>
</dbReference>
<keyword evidence="3" id="KW-1185">Reference proteome</keyword>
<feature type="region of interest" description="Disordered" evidence="1">
    <location>
        <begin position="135"/>
        <end position="174"/>
    </location>
</feature>
<dbReference type="EMBL" id="KQ971318">
    <property type="protein sequence ID" value="EFA00368.1"/>
    <property type="molecule type" value="Genomic_DNA"/>
</dbReference>
<feature type="region of interest" description="Disordered" evidence="1">
    <location>
        <begin position="235"/>
        <end position="267"/>
    </location>
</feature>
<dbReference type="eggNOG" id="ENOG502QSAG">
    <property type="taxonomic scope" value="Eukaryota"/>
</dbReference>
<name>D6WE57_TRICA</name>
<dbReference type="InterPro" id="IPR026065">
    <property type="entry name" value="FAM60A"/>
</dbReference>
<dbReference type="OMA" id="IERPGEC"/>
<dbReference type="HOGENOM" id="CLU_049492_1_0_1"/>
<dbReference type="Pfam" id="PF15396">
    <property type="entry name" value="FAM60A"/>
    <property type="match status" value="1"/>
</dbReference>
<dbReference type="KEGG" id="tca:659569"/>